<dbReference type="Gene3D" id="3.10.129.10">
    <property type="entry name" value="Hotdog Thioesterase"/>
    <property type="match status" value="1"/>
</dbReference>
<dbReference type="PANTHER" id="PTHR47260:SF1">
    <property type="entry name" value="UPF0644 PROTEIN PB2B4.06"/>
    <property type="match status" value="1"/>
</dbReference>
<evidence type="ECO:0000313" key="2">
    <source>
        <dbReference type="EMBL" id="KAG0277189.1"/>
    </source>
</evidence>
<name>A0AAD4DG13_9FUNG</name>
<dbReference type="Proteomes" id="UP001194580">
    <property type="component" value="Unassembled WGS sequence"/>
</dbReference>
<evidence type="ECO:0000313" key="3">
    <source>
        <dbReference type="Proteomes" id="UP001194580"/>
    </source>
</evidence>
<dbReference type="InterPro" id="IPR029069">
    <property type="entry name" value="HotDog_dom_sf"/>
</dbReference>
<feature type="domain" description="Thioesterase" evidence="1">
    <location>
        <begin position="141"/>
        <end position="215"/>
    </location>
</feature>
<dbReference type="InterPro" id="IPR006683">
    <property type="entry name" value="Thioestr_dom"/>
</dbReference>
<dbReference type="EMBL" id="JAAAIL010000296">
    <property type="protein sequence ID" value="KAG0277189.1"/>
    <property type="molecule type" value="Genomic_DNA"/>
</dbReference>
<dbReference type="Pfam" id="PF03061">
    <property type="entry name" value="4HBT"/>
    <property type="match status" value="1"/>
</dbReference>
<dbReference type="SUPFAM" id="SSF54637">
    <property type="entry name" value="Thioesterase/thiol ester dehydrase-isomerase"/>
    <property type="match status" value="1"/>
</dbReference>
<dbReference type="CDD" id="cd03443">
    <property type="entry name" value="PaaI_thioesterase"/>
    <property type="match status" value="1"/>
</dbReference>
<organism evidence="2 3">
    <name type="scientific">Linnemannia exigua</name>
    <dbReference type="NCBI Taxonomy" id="604196"/>
    <lineage>
        <taxon>Eukaryota</taxon>
        <taxon>Fungi</taxon>
        <taxon>Fungi incertae sedis</taxon>
        <taxon>Mucoromycota</taxon>
        <taxon>Mortierellomycotina</taxon>
        <taxon>Mortierellomycetes</taxon>
        <taxon>Mortierellales</taxon>
        <taxon>Mortierellaceae</taxon>
        <taxon>Linnemannia</taxon>
    </lineage>
</organism>
<protein>
    <recommendedName>
        <fullName evidence="1">Thioesterase domain-containing protein</fullName>
    </recommendedName>
</protein>
<dbReference type="InterPro" id="IPR052061">
    <property type="entry name" value="PTE-AB_protein"/>
</dbReference>
<sequence>MPSTNATVIAESDSLAPIAPTAAPVAVIAAPIKTLVEAINNPSPSPSRPSTPPASAQELALQQDLESLPIVLQHAEDPSNWTRRTAYSLVTDDYRVHHLTAGTLRGDGKLGVKPALFQSKDQLQVLSVLHVGTDMCGHPNITHGGLLATLLDEITAMTAIPNLPGKTGFTANLNINYRHPCIADQFLIAHSEVTSVEGRKAFVKATLKTVSGTLLADATALFIAPRIPVAQITEQLEQNKKDNAAALASASNKA</sequence>
<dbReference type="PANTHER" id="PTHR47260">
    <property type="entry name" value="UPF0644 PROTEIN PB2B4.06"/>
    <property type="match status" value="1"/>
</dbReference>
<reference evidence="2" key="1">
    <citation type="journal article" date="2020" name="Fungal Divers.">
        <title>Resolving the Mortierellaceae phylogeny through synthesis of multi-gene phylogenetics and phylogenomics.</title>
        <authorList>
            <person name="Vandepol N."/>
            <person name="Liber J."/>
            <person name="Desiro A."/>
            <person name="Na H."/>
            <person name="Kennedy M."/>
            <person name="Barry K."/>
            <person name="Grigoriev I.V."/>
            <person name="Miller A.N."/>
            <person name="O'Donnell K."/>
            <person name="Stajich J.E."/>
            <person name="Bonito G."/>
        </authorList>
    </citation>
    <scope>NUCLEOTIDE SEQUENCE</scope>
    <source>
        <strain evidence="2">NRRL 28262</strain>
    </source>
</reference>
<dbReference type="AlphaFoldDB" id="A0AAD4DG13"/>
<proteinExistence type="predicted"/>
<evidence type="ECO:0000259" key="1">
    <source>
        <dbReference type="Pfam" id="PF03061"/>
    </source>
</evidence>
<gene>
    <name evidence="2" type="ORF">BGZ95_006351</name>
</gene>
<comment type="caution">
    <text evidence="2">The sequence shown here is derived from an EMBL/GenBank/DDBJ whole genome shotgun (WGS) entry which is preliminary data.</text>
</comment>
<accession>A0AAD4DG13</accession>
<keyword evidence="3" id="KW-1185">Reference proteome</keyword>